<feature type="compositionally biased region" description="Basic and acidic residues" evidence="3">
    <location>
        <begin position="804"/>
        <end position="816"/>
    </location>
</feature>
<comment type="catalytic activity">
    <reaction evidence="2">
        <text>Hydrolysis of proteins in presence of ATP.</text>
        <dbReference type="EC" id="3.4.21.53"/>
    </reaction>
</comment>
<dbReference type="InterPro" id="IPR027065">
    <property type="entry name" value="Lon_Prtase"/>
</dbReference>
<dbReference type="PROSITE" id="PS51786">
    <property type="entry name" value="LON_PROTEOLYTIC"/>
    <property type="match status" value="1"/>
</dbReference>
<keyword evidence="2" id="KW-0720">Serine protease</keyword>
<dbReference type="STRING" id="1945520.A1019T_01862"/>
<dbReference type="GO" id="GO:0030163">
    <property type="term" value="P:protein catabolic process"/>
    <property type="evidence" value="ECO:0007669"/>
    <property type="project" value="InterPro"/>
</dbReference>
<dbReference type="Proteomes" id="UP000188169">
    <property type="component" value="Unassembled WGS sequence"/>
</dbReference>
<dbReference type="PANTHER" id="PTHR10046">
    <property type="entry name" value="ATP DEPENDENT LON PROTEASE FAMILY MEMBER"/>
    <property type="match status" value="1"/>
</dbReference>
<dbReference type="Pfam" id="PF13654">
    <property type="entry name" value="AAA_32"/>
    <property type="match status" value="1"/>
</dbReference>
<evidence type="ECO:0000313" key="6">
    <source>
        <dbReference type="Proteomes" id="UP000188169"/>
    </source>
</evidence>
<dbReference type="GO" id="GO:0004252">
    <property type="term" value="F:serine-type endopeptidase activity"/>
    <property type="evidence" value="ECO:0007669"/>
    <property type="project" value="UniProtKB-UniRule"/>
</dbReference>
<dbReference type="SUPFAM" id="SSF54211">
    <property type="entry name" value="Ribosomal protein S5 domain 2-like"/>
    <property type="match status" value="1"/>
</dbReference>
<dbReference type="GO" id="GO:0006508">
    <property type="term" value="P:proteolysis"/>
    <property type="evidence" value="ECO:0007669"/>
    <property type="project" value="UniProtKB-KW"/>
</dbReference>
<protein>
    <recommendedName>
        <fullName evidence="2">endopeptidase La</fullName>
        <ecNumber evidence="2">3.4.21.53</ecNumber>
    </recommendedName>
</protein>
<name>A0A1R4EH77_9GAMM</name>
<evidence type="ECO:0000256" key="3">
    <source>
        <dbReference type="SAM" id="MobiDB-lite"/>
    </source>
</evidence>
<dbReference type="GO" id="GO:0004176">
    <property type="term" value="F:ATP-dependent peptidase activity"/>
    <property type="evidence" value="ECO:0007669"/>
    <property type="project" value="UniProtKB-UniRule"/>
</dbReference>
<reference evidence="6" key="1">
    <citation type="submission" date="2017-02" db="EMBL/GenBank/DDBJ databases">
        <authorList>
            <person name="Mornico D."/>
        </authorList>
    </citation>
    <scope>NUCLEOTIDE SEQUENCE [LARGE SCALE GENOMIC DNA]</scope>
</reference>
<dbReference type="Pfam" id="PF20437">
    <property type="entry name" value="LonC_helical"/>
    <property type="match status" value="1"/>
</dbReference>
<keyword evidence="1 2" id="KW-0645">Protease</keyword>
<dbReference type="InterPro" id="IPR014721">
    <property type="entry name" value="Ribsml_uS5_D2-typ_fold_subgr"/>
</dbReference>
<dbReference type="InterPro" id="IPR027417">
    <property type="entry name" value="P-loop_NTPase"/>
</dbReference>
<dbReference type="InterPro" id="IPR041699">
    <property type="entry name" value="AAA_32"/>
</dbReference>
<dbReference type="InterPro" id="IPR020568">
    <property type="entry name" value="Ribosomal_Su5_D2-typ_SF"/>
</dbReference>
<comment type="similarity">
    <text evidence="2">Belongs to the peptidase S16 family.</text>
</comment>
<dbReference type="InterPro" id="IPR008269">
    <property type="entry name" value="Lon_proteolytic"/>
</dbReference>
<keyword evidence="6" id="KW-1185">Reference proteome</keyword>
<sequence>MSSSSKAMTPKNKAPKSAHKTSDGSNSSHTDSNSNFKEPYVNTNTKKLNTSNLTMKPLNKQQRAALASETVTQIKHNCKVDAAKLKKHSDPSALPASTKLAARLNCGFGQQRSVAALNTAFDITAGGYNVFAVGANGLGKRTFITQYLCNKSHKQALLKDWIYCYNFSSPSSPLAIALKPGTATKLASELIHIWQQLTLALRQLDSIQHDKHSQTKDREDLAQQINSTAEQTLAPYFLELFEAYNSNPKLLGYLKLLQQDLISNAQLVLQATDLRFTPTHNQQIPDRYNINIISSVGSKPSSEYDLKQTQHHTPDGAPIIFEPNPSHSNLLGKINQTLQAGCTLSNHMMIQPGALHKANGGFLIIEASHISEYPEAWHGLKLALRTAKLSPVEVSHNTALGDNLLTPEPIPLENKVILLGESELYDQYAEQDGEFLSLFKIRADFHEEVVRSTDNEIEMVAKMADIIAKYKLKHFDSSAQATVLEFLSLLSEDQNKLSLHIDSLIQVMLEADRLATRDNADLVSYLQAKQALKDISYRSSYLKELYLQEITDGQQLISTSGSAIGQINALTIIDYADSEFGMPALLTAVVQHSIGSGDILDIERDVELGGSLHAKGMLIMNSYLRALFSPYHPLNFTASLAFEQSYAHIDGDSATLAEACALLSALAEVPISQALGITGSMNQLGRVQAVGGINSKVSGFFDACSHQGLTGNQGVILPYANISQLMLRDDIIEAVNANQFHIYGVKSLSEALTILADMPVDTTNKKGRYHKASLFGKIIKNLKKWEEQLNPPEELDEPQPADEPASKETKASRRDE</sequence>
<organism evidence="5 6">
    <name type="scientific">Psychrobacter pasteurii</name>
    <dbReference type="NCBI Taxonomy" id="1945520"/>
    <lineage>
        <taxon>Bacteria</taxon>
        <taxon>Pseudomonadati</taxon>
        <taxon>Pseudomonadota</taxon>
        <taxon>Gammaproteobacteria</taxon>
        <taxon>Moraxellales</taxon>
        <taxon>Moraxellaceae</taxon>
        <taxon>Psychrobacter</taxon>
    </lineage>
</organism>
<dbReference type="Pfam" id="PF05362">
    <property type="entry name" value="Lon_C"/>
    <property type="match status" value="1"/>
</dbReference>
<feature type="region of interest" description="Disordered" evidence="3">
    <location>
        <begin position="1"/>
        <end position="42"/>
    </location>
</feature>
<feature type="compositionally biased region" description="Polar residues" evidence="3">
    <location>
        <begin position="23"/>
        <end position="36"/>
    </location>
</feature>
<dbReference type="PRINTS" id="PR00830">
    <property type="entry name" value="ENDOLAPTASE"/>
</dbReference>
<dbReference type="Pfam" id="PF20436">
    <property type="entry name" value="LonB_AAA-LID"/>
    <property type="match status" value="1"/>
</dbReference>
<feature type="active site" evidence="2">
    <location>
        <position position="696"/>
    </location>
</feature>
<dbReference type="InterPro" id="IPR046844">
    <property type="entry name" value="Lon-like_helical"/>
</dbReference>
<feature type="domain" description="Lon proteolytic" evidence="4">
    <location>
        <begin position="561"/>
        <end position="758"/>
    </location>
</feature>
<dbReference type="AlphaFoldDB" id="A0A1R4EH77"/>
<evidence type="ECO:0000256" key="1">
    <source>
        <dbReference type="ARBA" id="ARBA00022670"/>
    </source>
</evidence>
<evidence type="ECO:0000259" key="4">
    <source>
        <dbReference type="PROSITE" id="PS51786"/>
    </source>
</evidence>
<evidence type="ECO:0000313" key="5">
    <source>
        <dbReference type="EMBL" id="SJM37877.1"/>
    </source>
</evidence>
<dbReference type="EMBL" id="FUGD01000109">
    <property type="protein sequence ID" value="SJM37877.1"/>
    <property type="molecule type" value="Genomic_DNA"/>
</dbReference>
<dbReference type="InterPro" id="IPR046843">
    <property type="entry name" value="LonB_AAA-LID"/>
</dbReference>
<proteinExistence type="inferred from homology"/>
<feature type="active site" evidence="2">
    <location>
        <position position="653"/>
    </location>
</feature>
<feature type="region of interest" description="Disordered" evidence="3">
    <location>
        <begin position="789"/>
        <end position="816"/>
    </location>
</feature>
<dbReference type="EC" id="3.4.21.53" evidence="2"/>
<dbReference type="GO" id="GO:0005524">
    <property type="term" value="F:ATP binding"/>
    <property type="evidence" value="ECO:0007669"/>
    <property type="project" value="InterPro"/>
</dbReference>
<accession>A0A1R4EH77</accession>
<keyword evidence="2 5" id="KW-0378">Hydrolase</keyword>
<evidence type="ECO:0000256" key="2">
    <source>
        <dbReference type="PROSITE-ProRule" id="PRU01122"/>
    </source>
</evidence>
<dbReference type="Gene3D" id="1.10.8.60">
    <property type="match status" value="1"/>
</dbReference>
<gene>
    <name evidence="5" type="primary">lon_2</name>
    <name evidence="5" type="ORF">A1019T_01862</name>
</gene>
<dbReference type="Gene3D" id="3.30.230.10">
    <property type="match status" value="1"/>
</dbReference>
<dbReference type="Gene3D" id="3.40.50.300">
    <property type="entry name" value="P-loop containing nucleotide triphosphate hydrolases"/>
    <property type="match status" value="1"/>
</dbReference>